<proteinExistence type="predicted"/>
<sequence length="919" mass="106137">MVSMKLKYYISSLLFLCLNISSLRGITPQMKVSPDERGVSSLVFQGADNVRNYIDHGKYLGDLNLAYEVGGKSYAVSLADISPQILSATSDKIQIFWQLPSDVRLYQTFTIKGEEVDWEIEFFNRSHHPATVTDLWFSLPVGALDESIQAHQNLNRHFSLNGNASFFYWTPLTGQGDILLMTMRKGTSIEYATADGKYYLHSTHAVDRTDDTWRLPSTSKTVQPYGHYVTGFNFTLAGNHEEIQTKIYDKQGVVVKVAPGMVVTPEMEVCCALRSKLPVTGLTAEYPAEMQITSLGQKAGDTYLYKFRFSRLGENLITVRYGEDRVCFLDFFVTEPLETLIKKRARFIVGRQQHRDPSKWYNGLYSLWDMEKAELLSPDYLGDLREEFMVGGSDDPSNSKPVYVSEKNVIYPDREEIASLEYYEENFVWGKLQRTDREYPYPYGIYGSENWYQNRSGKYGGYEDGGSGKGRMWRTFDYTTHFAIYYNLYRIAEDNPEMVSYLDADGYLERAYRTAMAYFEVPYNILMGKQWTFHGWTDWAYKQGNFHERYLLDIIRALEQKGREKDAAKLRREWEKKVTYMVYEDPWPFGSEMFVDRTAFESSYYVAEYAKLNLIEPEEQFWYDKNLKKWYSYTSFDTAMIDRFMQNQLDGNLALRGLFEPGYANLGTAWSGQYVNLDYMTQMGGVALLDYAYRFSDRPDRYINYGYNSLLASWALMNTGTKETGFGYWYKGERNDGAVGWAFSPYQNSRTYMNYIKVGRSPWRFDGEIDHGLTGGIHGSGVYLVDDPDFGLIGYGANVRTDKNGTVSITPLDGVRRQIRIMTPVRFSIELMQDGFRKDHPVTLKGAAEELSFFIENRSGKRHNTTIRTEGMPEGKYTVMTDHKMITTFHIEAGNTHHPYYIEVPVTDKHTQVKLLKTN</sequence>
<reference evidence="1 2" key="1">
    <citation type="submission" date="2008-12" db="EMBL/GenBank/DDBJ databases">
        <title>Annotation of Bacteroides fragilis strain 3_1_12.</title>
        <authorList>
            <consortium name="The Broad Institute Genome Sequencing Platform"/>
            <person name="Ward D."/>
            <person name="Young S.K."/>
            <person name="Kodira C.D."/>
            <person name="Zeng Q."/>
            <person name="Koehrsen M."/>
            <person name="Alvarado L."/>
            <person name="Berlin A."/>
            <person name="Borenstein D."/>
            <person name="Chen Z."/>
            <person name="Engels R."/>
            <person name="Freedman E."/>
            <person name="Gellesch M."/>
            <person name="Goldberg J."/>
            <person name="Griggs A."/>
            <person name="Gujja S."/>
            <person name="Heiman D."/>
            <person name="Hepburn T."/>
            <person name="Howarth C."/>
            <person name="Jen D."/>
            <person name="Larson L."/>
            <person name="Lewis B."/>
            <person name="Mehta T."/>
            <person name="Park D."/>
            <person name="Pearson M."/>
            <person name="Roberts A."/>
            <person name="Saif S."/>
            <person name="Shea T."/>
            <person name="Shenoy N."/>
            <person name="Sisk P."/>
            <person name="Stolte C."/>
            <person name="Sykes S."/>
            <person name="Walk T."/>
            <person name="White J."/>
            <person name="Yandava C."/>
            <person name="Allen-Vercoe E."/>
            <person name="Strauss J."/>
            <person name="Ambrose C."/>
            <person name="Lander E."/>
            <person name="Nusbaum C."/>
            <person name="Galagan J."/>
            <person name="Birren B."/>
        </authorList>
    </citation>
    <scope>NUCLEOTIDE SEQUENCE [LARGE SCALE GENOMIC DNA]</scope>
    <source>
        <strain evidence="1 2">3_1_12</strain>
    </source>
</reference>
<accession>A0ABN0BRV9</accession>
<name>A0ABN0BRV9_BACFG</name>
<dbReference type="Proteomes" id="UP000005101">
    <property type="component" value="Unassembled WGS sequence"/>
</dbReference>
<gene>
    <name evidence="1" type="ORF">BFAG_04167</name>
</gene>
<dbReference type="EMBL" id="EQ973217">
    <property type="protein sequence ID" value="EFR55469.1"/>
    <property type="molecule type" value="Genomic_DNA"/>
</dbReference>
<evidence type="ECO:0008006" key="3">
    <source>
        <dbReference type="Google" id="ProtNLM"/>
    </source>
</evidence>
<evidence type="ECO:0000313" key="1">
    <source>
        <dbReference type="EMBL" id="EFR55469.1"/>
    </source>
</evidence>
<dbReference type="InterPro" id="IPR043750">
    <property type="entry name" value="DUF5695"/>
</dbReference>
<organism evidence="1 2">
    <name type="scientific">Bacteroides fragilis 3_1_12</name>
    <dbReference type="NCBI Taxonomy" id="457424"/>
    <lineage>
        <taxon>Bacteria</taxon>
        <taxon>Pseudomonadati</taxon>
        <taxon>Bacteroidota</taxon>
        <taxon>Bacteroidia</taxon>
        <taxon>Bacteroidales</taxon>
        <taxon>Bacteroidaceae</taxon>
        <taxon>Bacteroides</taxon>
    </lineage>
</organism>
<protein>
    <recommendedName>
        <fullName evidence="3">Alpha-L-rhamnosidase six-hairpin glycosidase domain-containing protein</fullName>
    </recommendedName>
</protein>
<dbReference type="Pfam" id="PF18951">
    <property type="entry name" value="DUF5695"/>
    <property type="match status" value="1"/>
</dbReference>
<evidence type="ECO:0000313" key="2">
    <source>
        <dbReference type="Proteomes" id="UP000005101"/>
    </source>
</evidence>
<keyword evidence="2" id="KW-1185">Reference proteome</keyword>